<accession>A0A7X5UW95</accession>
<gene>
    <name evidence="2" type="ORF">FHR20_000390</name>
</gene>
<dbReference type="PROSITE" id="PS51257">
    <property type="entry name" value="PROKAR_LIPOPROTEIN"/>
    <property type="match status" value="1"/>
</dbReference>
<feature type="transmembrane region" description="Helical" evidence="1">
    <location>
        <begin position="58"/>
        <end position="79"/>
    </location>
</feature>
<comment type="caution">
    <text evidence="2">The sequence shown here is derived from an EMBL/GenBank/DDBJ whole genome shotgun (WGS) entry which is preliminary data.</text>
</comment>
<dbReference type="AlphaFoldDB" id="A0A7X5UW95"/>
<keyword evidence="3" id="KW-1185">Reference proteome</keyword>
<dbReference type="RefSeq" id="WP_167297981.1">
    <property type="nucleotide sequence ID" value="NZ_JAASQV010000001.1"/>
</dbReference>
<keyword evidence="1" id="KW-0812">Transmembrane</keyword>
<evidence type="ECO:0000313" key="3">
    <source>
        <dbReference type="Proteomes" id="UP000564677"/>
    </source>
</evidence>
<evidence type="ECO:0000313" key="2">
    <source>
        <dbReference type="EMBL" id="NIJ63459.1"/>
    </source>
</evidence>
<dbReference type="Proteomes" id="UP000564677">
    <property type="component" value="Unassembled WGS sequence"/>
</dbReference>
<feature type="transmembrane region" description="Helical" evidence="1">
    <location>
        <begin position="86"/>
        <end position="106"/>
    </location>
</feature>
<feature type="transmembrane region" description="Helical" evidence="1">
    <location>
        <begin position="6"/>
        <end position="27"/>
    </location>
</feature>
<keyword evidence="1" id="KW-0472">Membrane</keyword>
<evidence type="ECO:0000256" key="1">
    <source>
        <dbReference type="SAM" id="Phobius"/>
    </source>
</evidence>
<organism evidence="2 3">
    <name type="scientific">Sphingomonas leidyi</name>
    <dbReference type="NCBI Taxonomy" id="68569"/>
    <lineage>
        <taxon>Bacteria</taxon>
        <taxon>Pseudomonadati</taxon>
        <taxon>Pseudomonadota</taxon>
        <taxon>Alphaproteobacteria</taxon>
        <taxon>Sphingomonadales</taxon>
        <taxon>Sphingomonadaceae</taxon>
        <taxon>Sphingomonas</taxon>
    </lineage>
</organism>
<protein>
    <submittedName>
        <fullName evidence="2">Putative membrane protein</fullName>
    </submittedName>
</protein>
<keyword evidence="1" id="KW-1133">Transmembrane helix</keyword>
<sequence length="160" mass="17040">MRTFLVPGLLWFSAIGCGLMAGLYYAFSTFIMTALGRIAPASGMAAMHAINVDILRSSFLPLFLATTMAAGLLAVVGALRWGEPGALAMVAGGTIYLLGMFGVTMFCNVPLNDALVAAGDGTGPVEIWARYLKEWTMWNHVRTLSSIAAFALYIAALVQR</sequence>
<dbReference type="Pfam" id="PF08592">
    <property type="entry name" value="Anthrone_oxy"/>
    <property type="match status" value="1"/>
</dbReference>
<feature type="transmembrane region" description="Helical" evidence="1">
    <location>
        <begin position="140"/>
        <end position="158"/>
    </location>
</feature>
<proteinExistence type="predicted"/>
<dbReference type="InterPro" id="IPR013901">
    <property type="entry name" value="Anthrone_oxy"/>
</dbReference>
<reference evidence="2 3" key="1">
    <citation type="submission" date="2020-03" db="EMBL/GenBank/DDBJ databases">
        <title>Genomic Encyclopedia of Type Strains, Phase IV (KMG-IV): sequencing the most valuable type-strain genomes for metagenomic binning, comparative biology and taxonomic classification.</title>
        <authorList>
            <person name="Goeker M."/>
        </authorList>
    </citation>
    <scope>NUCLEOTIDE SEQUENCE [LARGE SCALE GENOMIC DNA]</scope>
    <source>
        <strain evidence="2 3">DSM 4733</strain>
    </source>
</reference>
<dbReference type="EMBL" id="JAASQV010000001">
    <property type="protein sequence ID" value="NIJ63459.1"/>
    <property type="molecule type" value="Genomic_DNA"/>
</dbReference>
<name>A0A7X5UW95_9SPHN</name>